<dbReference type="GO" id="GO:2000781">
    <property type="term" value="P:positive regulation of double-strand break repair"/>
    <property type="evidence" value="ECO:0007669"/>
    <property type="project" value="InterPro"/>
</dbReference>
<dbReference type="SUPFAM" id="SSF52113">
    <property type="entry name" value="BRCT domain"/>
    <property type="match status" value="1"/>
</dbReference>
<feature type="domain" description="BRCT" evidence="10">
    <location>
        <begin position="2"/>
        <end position="81"/>
    </location>
</feature>
<dbReference type="EMBL" id="OW240916">
    <property type="protein sequence ID" value="CAH2297037.1"/>
    <property type="molecule type" value="Genomic_DNA"/>
</dbReference>
<proteinExistence type="predicted"/>
<dbReference type="SUPFAM" id="SSF48403">
    <property type="entry name" value="Ankyrin repeat"/>
    <property type="match status" value="1"/>
</dbReference>
<feature type="repeat" description="ANK" evidence="9">
    <location>
        <begin position="693"/>
        <end position="725"/>
    </location>
</feature>
<dbReference type="GO" id="GO:0035861">
    <property type="term" value="C:site of double-strand break"/>
    <property type="evidence" value="ECO:0007669"/>
    <property type="project" value="TreeGrafter"/>
</dbReference>
<feature type="repeat" description="ANK" evidence="9">
    <location>
        <begin position="727"/>
        <end position="759"/>
    </location>
</feature>
<dbReference type="InterPro" id="IPR057595">
    <property type="entry name" value="TopB1_SLF1_BRCT"/>
</dbReference>
<dbReference type="GO" id="GO:0006281">
    <property type="term" value="P:DNA repair"/>
    <property type="evidence" value="ECO:0007669"/>
    <property type="project" value="UniProtKB-KW"/>
</dbReference>
<evidence type="ECO:0000256" key="7">
    <source>
        <dbReference type="ARBA" id="ARBA00023212"/>
    </source>
</evidence>
<dbReference type="SMART" id="SM00292">
    <property type="entry name" value="BRCT"/>
    <property type="match status" value="1"/>
</dbReference>
<evidence type="ECO:0000313" key="12">
    <source>
        <dbReference type="Proteomes" id="UP001295444"/>
    </source>
</evidence>
<dbReference type="GO" id="GO:1990166">
    <property type="term" value="P:protein localization to site of double-strand break"/>
    <property type="evidence" value="ECO:0007669"/>
    <property type="project" value="TreeGrafter"/>
</dbReference>
<dbReference type="FunFam" id="3.40.50.10190:FF:000018">
    <property type="entry name" value="DNA topoisomerase 2-binding protein 1"/>
    <property type="match status" value="1"/>
</dbReference>
<dbReference type="Proteomes" id="UP001295444">
    <property type="component" value="Chromosome 05"/>
</dbReference>
<dbReference type="InterPro" id="IPR001357">
    <property type="entry name" value="BRCT_dom"/>
</dbReference>
<evidence type="ECO:0000256" key="8">
    <source>
        <dbReference type="ARBA" id="ARBA00023242"/>
    </source>
</evidence>
<dbReference type="InterPro" id="IPR049935">
    <property type="entry name" value="BRCT_SLF1"/>
</dbReference>
<dbReference type="InterPro" id="IPR002110">
    <property type="entry name" value="Ankyrin_rpt"/>
</dbReference>
<dbReference type="AlphaFoldDB" id="A0AAD1SC54"/>
<evidence type="ECO:0000256" key="3">
    <source>
        <dbReference type="ARBA" id="ARBA00022490"/>
    </source>
</evidence>
<keyword evidence="3" id="KW-0963">Cytoplasm</keyword>
<reference evidence="11" key="1">
    <citation type="submission" date="2022-03" db="EMBL/GenBank/DDBJ databases">
        <authorList>
            <person name="Alioto T."/>
            <person name="Alioto T."/>
            <person name="Gomez Garrido J."/>
        </authorList>
    </citation>
    <scope>NUCLEOTIDE SEQUENCE</scope>
</reference>
<keyword evidence="5" id="KW-0227">DNA damage</keyword>
<gene>
    <name evidence="11" type="ORF">PECUL_23A048901</name>
</gene>
<dbReference type="PROSITE" id="PS50088">
    <property type="entry name" value="ANK_REPEAT"/>
    <property type="match status" value="3"/>
</dbReference>
<evidence type="ECO:0000256" key="4">
    <source>
        <dbReference type="ARBA" id="ARBA00022737"/>
    </source>
</evidence>
<evidence type="ECO:0000256" key="1">
    <source>
        <dbReference type="ARBA" id="ARBA00004123"/>
    </source>
</evidence>
<dbReference type="Pfam" id="PF16770">
    <property type="entry name" value="RTT107_BRCT_5"/>
    <property type="match status" value="1"/>
</dbReference>
<keyword evidence="8" id="KW-0539">Nucleus</keyword>
<keyword evidence="4" id="KW-0677">Repeat</keyword>
<accession>A0AAD1SC54</accession>
<evidence type="ECO:0000256" key="5">
    <source>
        <dbReference type="ARBA" id="ARBA00022763"/>
    </source>
</evidence>
<dbReference type="InterPro" id="IPR036420">
    <property type="entry name" value="BRCT_dom_sf"/>
</dbReference>
<keyword evidence="6" id="KW-0234">DNA repair</keyword>
<dbReference type="SMART" id="SM00248">
    <property type="entry name" value="ANK"/>
    <property type="match status" value="3"/>
</dbReference>
<dbReference type="Pfam" id="PF12796">
    <property type="entry name" value="Ank_2"/>
    <property type="match status" value="1"/>
</dbReference>
<name>A0AAD1SC54_PELCU</name>
<dbReference type="CDD" id="cd17750">
    <property type="entry name" value="BRCT_SLF1"/>
    <property type="match status" value="1"/>
</dbReference>
<protein>
    <submittedName>
        <fullName evidence="11">SMC5-SMC6 complex localization factor 1 isoform X1</fullName>
    </submittedName>
</protein>
<dbReference type="InterPro" id="IPR042479">
    <property type="entry name" value="Slf1"/>
</dbReference>
<evidence type="ECO:0000313" key="11">
    <source>
        <dbReference type="EMBL" id="CAH2297037.1"/>
    </source>
</evidence>
<keyword evidence="7" id="KW-0206">Cytoskeleton</keyword>
<sequence>MEIALQKKLVVQLTGFKGSEKEELIELLFKLDCVFIDSEIFENCTHLIAKKPCRSEKWLAACASGKWVLTKDYIINSAESGRWLDETTYEWGYKIEKGFHYSPQMQSAPKRWRQHLTRTGALGAFSRWKVALLVKDGHKEREAFIRVLKAGQATLCNAQESNAGITHVFVTSARVLENRGNKLFKIPYYSVQYLGTYLLESTYPVEDTPSDLTDEKISGIMYSIWKQLCIAQARHYKSIKRDTVLSEKIMINNPEIGRVSFSRIEVLLEEHVFSEALLELDRLFPYVPPLKLLQSLLKHLLQGNVDSNCFGGVYDIFCNLLVFHPPWESARMLQYYLDLFQCPICKRGSWPFIEVLIRCFLDGELALCHQPLGLEMDSQKRREIAAILLKVLANIMWEEAKFLSTKLCEQRDIKPRAMLPSFNVGVFWPELRAMKLLTNQISTLTNQVLRFHKENHRGSVLHEEVGYQLNGMLGAAVEYWILLGFYMDKNLIYQVANDLVFYICVPCEDFSMKEKEIFIHSIPSPWLQMLVAEVFFKNLCMESKINIPSEPLSLEMLLFTYIPAIWRVGSCDNGNVQKFNGKRKMGHGHCLQSQRAALMLNGENQNQGEAPPDLPAFSRVCFNAMAKLCVKLKTMQIFFIENMQPLMQREESGNHQRDAGETALHTACKNNKVKKLIMLLSLPGTDINVKDNAGWTPLHEACNHGSTECVREILHRCPEVDLLSHVDGVTPLHDALLNGHVEIGKMLLQYAGPIILQHKDGDGKFPLDYVISPQLKKELFDIVQLEETIEDFHKHAEQEFDKLKIEFSAFLLSRMLLNFTSLFDLPLNSVTARTLYPNAASLVNCIKAKGTAQSFSASLVERYIEAIVTMQNVSDPLQAFPDGLLDTEGFNLQILMVLLQSMTSH</sequence>
<dbReference type="PROSITE" id="PS50297">
    <property type="entry name" value="ANK_REP_REGION"/>
    <property type="match status" value="2"/>
</dbReference>
<evidence type="ECO:0000256" key="9">
    <source>
        <dbReference type="PROSITE-ProRule" id="PRU00023"/>
    </source>
</evidence>
<dbReference type="Gene3D" id="1.25.40.20">
    <property type="entry name" value="Ankyrin repeat-containing domain"/>
    <property type="match status" value="1"/>
</dbReference>
<evidence type="ECO:0000259" key="10">
    <source>
        <dbReference type="SMART" id="SM00292"/>
    </source>
</evidence>
<keyword evidence="12" id="KW-1185">Reference proteome</keyword>
<comment type="subcellular location">
    <subcellularLocation>
        <location evidence="2">Cytoplasm</location>
        <location evidence="2">Cytoskeleton</location>
        <location evidence="2">Microtubule organizing center</location>
        <location evidence="2">Centrosome</location>
    </subcellularLocation>
    <subcellularLocation>
        <location evidence="1">Nucleus</location>
    </subcellularLocation>
</comment>
<dbReference type="Pfam" id="PF23294">
    <property type="entry name" value="BRCT_TopB1_SLF1"/>
    <property type="match status" value="1"/>
</dbReference>
<evidence type="ECO:0000256" key="6">
    <source>
        <dbReference type="ARBA" id="ARBA00023204"/>
    </source>
</evidence>
<dbReference type="PANTHER" id="PTHR46677:SF1">
    <property type="entry name" value="SMC5-SMC6 COMPLEX LOCALIZATION FACTOR PROTEIN 1"/>
    <property type="match status" value="1"/>
</dbReference>
<evidence type="ECO:0000256" key="2">
    <source>
        <dbReference type="ARBA" id="ARBA00004300"/>
    </source>
</evidence>
<keyword evidence="9" id="KW-0040">ANK repeat</keyword>
<dbReference type="GO" id="GO:0005813">
    <property type="term" value="C:centrosome"/>
    <property type="evidence" value="ECO:0007669"/>
    <property type="project" value="UniProtKB-SubCell"/>
</dbReference>
<dbReference type="PANTHER" id="PTHR46677">
    <property type="entry name" value="SMC5-SMC6 COMPLEX LOCALIZATION FACTOR PROTEIN 1"/>
    <property type="match status" value="1"/>
</dbReference>
<dbReference type="InterPro" id="IPR036770">
    <property type="entry name" value="Ankyrin_rpt-contain_sf"/>
</dbReference>
<dbReference type="Gene3D" id="3.40.50.10190">
    <property type="entry name" value="BRCT domain"/>
    <property type="match status" value="2"/>
</dbReference>
<feature type="repeat" description="ANK" evidence="9">
    <location>
        <begin position="659"/>
        <end position="692"/>
    </location>
</feature>
<organism evidence="11 12">
    <name type="scientific">Pelobates cultripes</name>
    <name type="common">Western spadefoot toad</name>
    <dbReference type="NCBI Taxonomy" id="61616"/>
    <lineage>
        <taxon>Eukaryota</taxon>
        <taxon>Metazoa</taxon>
        <taxon>Chordata</taxon>
        <taxon>Craniata</taxon>
        <taxon>Vertebrata</taxon>
        <taxon>Euteleostomi</taxon>
        <taxon>Amphibia</taxon>
        <taxon>Batrachia</taxon>
        <taxon>Anura</taxon>
        <taxon>Pelobatoidea</taxon>
        <taxon>Pelobatidae</taxon>
        <taxon>Pelobates</taxon>
    </lineage>
</organism>
<dbReference type="GO" id="GO:0005634">
    <property type="term" value="C:nucleus"/>
    <property type="evidence" value="ECO:0007669"/>
    <property type="project" value="UniProtKB-SubCell"/>
</dbReference>